<dbReference type="Pfam" id="PF00534">
    <property type="entry name" value="Glycos_transf_1"/>
    <property type="match status" value="1"/>
</dbReference>
<evidence type="ECO:0000313" key="7">
    <source>
        <dbReference type="Proteomes" id="UP001567537"/>
    </source>
</evidence>
<evidence type="ECO:0000256" key="2">
    <source>
        <dbReference type="ARBA" id="ARBA00022676"/>
    </source>
</evidence>
<keyword evidence="2" id="KW-0328">Glycosyltransferase</keyword>
<dbReference type="RefSeq" id="WP_371239736.1">
    <property type="nucleotide sequence ID" value="NZ_JAHWZY010000019.1"/>
</dbReference>
<evidence type="ECO:0000313" key="6">
    <source>
        <dbReference type="EMBL" id="MEZ3180808.1"/>
    </source>
</evidence>
<organism evidence="6 7">
    <name type="scientific">Streptomyces pimonensis</name>
    <dbReference type="NCBI Taxonomy" id="2860288"/>
    <lineage>
        <taxon>Bacteria</taxon>
        <taxon>Bacillati</taxon>
        <taxon>Actinomycetota</taxon>
        <taxon>Actinomycetes</taxon>
        <taxon>Kitasatosporales</taxon>
        <taxon>Streptomycetaceae</taxon>
        <taxon>Streptomyces</taxon>
    </lineage>
</organism>
<dbReference type="EMBL" id="JAHWZY010000019">
    <property type="protein sequence ID" value="MEZ3180808.1"/>
    <property type="molecule type" value="Genomic_DNA"/>
</dbReference>
<evidence type="ECO:0000256" key="3">
    <source>
        <dbReference type="ARBA" id="ARBA00022679"/>
    </source>
</evidence>
<dbReference type="PANTHER" id="PTHR12526:SF510">
    <property type="entry name" value="D-INOSITOL 3-PHOSPHATE GLYCOSYLTRANSFERASE"/>
    <property type="match status" value="1"/>
</dbReference>
<protein>
    <recommendedName>
        <fullName evidence="1">D-inositol 3-phosphate glycosyltransferase</fullName>
    </recommendedName>
</protein>
<reference evidence="6 7" key="1">
    <citation type="journal article" date="2021" name="Res Sq">
        <title>Streptomyces Pimoensis sp. nov., Isolated From the Taklimakan Desert in Xinjiang, China.</title>
        <authorList>
            <person name="Zhang P."/>
            <person name="Luo X."/>
            <person name="Luo X."/>
            <person name="Liu Z."/>
            <person name="Xia Z."/>
            <person name="Wan C."/>
            <person name="zhang L."/>
        </authorList>
    </citation>
    <scope>NUCLEOTIDE SEQUENCE [LARGE SCALE GENOMIC DNA]</scope>
    <source>
        <strain evidence="6 7">TRM75549</strain>
    </source>
</reference>
<gene>
    <name evidence="6" type="ORF">KYY02_19570</name>
</gene>
<dbReference type="Proteomes" id="UP001567537">
    <property type="component" value="Unassembled WGS sequence"/>
</dbReference>
<comment type="caution">
    <text evidence="6">The sequence shown here is derived from an EMBL/GenBank/DDBJ whole genome shotgun (WGS) entry which is preliminary data.</text>
</comment>
<feature type="domain" description="Glycosyl transferase family 1" evidence="5">
    <location>
        <begin position="572"/>
        <end position="655"/>
    </location>
</feature>
<dbReference type="PANTHER" id="PTHR12526">
    <property type="entry name" value="GLYCOSYLTRANSFERASE"/>
    <property type="match status" value="1"/>
</dbReference>
<evidence type="ECO:0000256" key="1">
    <source>
        <dbReference type="ARBA" id="ARBA00021292"/>
    </source>
</evidence>
<name>A0ABV4J1V9_9ACTN</name>
<dbReference type="InterPro" id="IPR001296">
    <property type="entry name" value="Glyco_trans_1"/>
</dbReference>
<dbReference type="Pfam" id="PF13692">
    <property type="entry name" value="Glyco_trans_1_4"/>
    <property type="match status" value="1"/>
</dbReference>
<accession>A0ABV4J1V9</accession>
<dbReference type="CDD" id="cd03801">
    <property type="entry name" value="GT4_PimA-like"/>
    <property type="match status" value="1"/>
</dbReference>
<keyword evidence="7" id="KW-1185">Reference proteome</keyword>
<dbReference type="SUPFAM" id="SSF53756">
    <property type="entry name" value="UDP-Glycosyltransferase/glycogen phosphorylase"/>
    <property type="match status" value="2"/>
</dbReference>
<evidence type="ECO:0000256" key="4">
    <source>
        <dbReference type="SAM" id="MobiDB-lite"/>
    </source>
</evidence>
<keyword evidence="3" id="KW-0808">Transferase</keyword>
<dbReference type="Gene3D" id="3.40.50.2000">
    <property type="entry name" value="Glycogen Phosphorylase B"/>
    <property type="match status" value="3"/>
</dbReference>
<proteinExistence type="predicted"/>
<evidence type="ECO:0000259" key="5">
    <source>
        <dbReference type="Pfam" id="PF00534"/>
    </source>
</evidence>
<feature type="region of interest" description="Disordered" evidence="4">
    <location>
        <begin position="325"/>
        <end position="346"/>
    </location>
</feature>
<sequence length="682" mass="74016">MSSHTPLARQAREPRLRVLVVLPAWGAVPAAGAFVTTREYVLGLAASGHLVHVVTSGREPGRRYVEGGVTVWPLQSWRSAVREARPELVISHHGDRRAVRLVAELPRRVRRILMVHGMSPRRELGRPDLAWFPSRACADHYPYTGRAVVLPPPVDPVRYRTTRGGLVTLNGTTAAKGADVLAAVAEAMPDRRFLAVRTPWHEEVPLPPNVTVIDRTEPAAVYARTRLLLMPSVTESWGRVGVEAMLSGIPVLASPLPGIQEALGEAAVYLPREDPGSWVAAIRGLDEPAAYTAASAQALEHTAGVDYAADLAAFERACSDLVHPTAARRPTSASPPAPARPALTPAPEAPSRVQVVAWVHYGVPYRRAGSETMLHTMMRALHQAGVSVAVVCSDMPEAPASWHVDGVPYLHLDAEAAEDFLRTAGARVVVTHHDYATRAIGHARTIGARPVLLVHSDFDIAAQGLIAHPDLAVYNTQWVLKSLAARYLEVDQIPRLVIHPPVNPAEHRAPATGRHVTLVNLNRHKGVDTWRAAARALPRLPFLGVTGGHGPQVLTPRLANTRIIPQTSDMRRHVWAQTRVLLMPSVYESYGLAAVEALASGIPVIAHPTPGLREALADAAVFLDRSDFRAWKAMVRELYQATARRGRLVAAARERSALLGQQSRTELAAWVDVIRDLSARGA</sequence>